<evidence type="ECO:0008006" key="4">
    <source>
        <dbReference type="Google" id="ProtNLM"/>
    </source>
</evidence>
<keyword evidence="1" id="KW-0812">Transmembrane</keyword>
<dbReference type="KEGG" id="scas:SACC_05080"/>
<organism evidence="2 3">
    <name type="scientific">Saccharolobus caldissimus</name>
    <dbReference type="NCBI Taxonomy" id="1702097"/>
    <lineage>
        <taxon>Archaea</taxon>
        <taxon>Thermoproteota</taxon>
        <taxon>Thermoprotei</taxon>
        <taxon>Sulfolobales</taxon>
        <taxon>Sulfolobaceae</taxon>
        <taxon>Saccharolobus</taxon>
    </lineage>
</organism>
<sequence length="170" mass="19649">MLLGVISLVLVFLSNNFFTNFFIAAYSSILGNSLIDRLGHRELLTGRGYIPVRTPLTHTYARSVLWGLLPTVPLAFLIHYIYGYYGLMEVLFSGIIVGPTHMFLDMFTEAGVYVKKNGKWRRFALAHFRYDNPLANGLAILLGVLMLFAAMELHAYHYSNFYYHYYNYYF</sequence>
<feature type="transmembrane region" description="Helical" evidence="1">
    <location>
        <begin position="63"/>
        <end position="85"/>
    </location>
</feature>
<dbReference type="EMBL" id="AP025226">
    <property type="protein sequence ID" value="BDB97491.1"/>
    <property type="molecule type" value="Genomic_DNA"/>
</dbReference>
<evidence type="ECO:0000313" key="3">
    <source>
        <dbReference type="Proteomes" id="UP001319921"/>
    </source>
</evidence>
<dbReference type="Pfam" id="PF06939">
    <property type="entry name" value="DUF1286"/>
    <property type="match status" value="1"/>
</dbReference>
<dbReference type="GeneID" id="68865239"/>
<reference evidence="2 3" key="1">
    <citation type="journal article" date="2022" name="Microbiol. Resour. Announc.">
        <title>Complete Genome Sequence of the Hyperthermophilic and Acidophilic Archaeon Saccharolobus caldissimus Strain HS-3T.</title>
        <authorList>
            <person name="Sakai H.D."/>
            <person name="Kurosawa N."/>
        </authorList>
    </citation>
    <scope>NUCLEOTIDE SEQUENCE [LARGE SCALE GENOMIC DNA]</scope>
    <source>
        <strain evidence="2 3">JCM32116</strain>
    </source>
</reference>
<evidence type="ECO:0000256" key="1">
    <source>
        <dbReference type="SAM" id="Phobius"/>
    </source>
</evidence>
<keyword evidence="3" id="KW-1185">Reference proteome</keyword>
<feature type="transmembrane region" description="Helical" evidence="1">
    <location>
        <begin position="134"/>
        <end position="156"/>
    </location>
</feature>
<keyword evidence="1" id="KW-1133">Transmembrane helix</keyword>
<proteinExistence type="predicted"/>
<gene>
    <name evidence="2" type="ORF">SACC_05080</name>
</gene>
<dbReference type="Proteomes" id="UP001319921">
    <property type="component" value="Chromosome"/>
</dbReference>
<feature type="transmembrane region" description="Helical" evidence="1">
    <location>
        <begin position="91"/>
        <end position="114"/>
    </location>
</feature>
<name>A0AAQ4CNW0_9CREN</name>
<protein>
    <recommendedName>
        <fullName evidence="4">DUF1286 domain-containing protein</fullName>
    </recommendedName>
</protein>
<feature type="transmembrane region" description="Helical" evidence="1">
    <location>
        <begin position="6"/>
        <end position="31"/>
    </location>
</feature>
<dbReference type="AlphaFoldDB" id="A0AAQ4CNW0"/>
<dbReference type="RefSeq" id="WP_425594789.1">
    <property type="nucleotide sequence ID" value="NZ_AP025226.1"/>
</dbReference>
<accession>A0AAQ4CNW0</accession>
<evidence type="ECO:0000313" key="2">
    <source>
        <dbReference type="EMBL" id="BDB97491.1"/>
    </source>
</evidence>
<keyword evidence="1" id="KW-0472">Membrane</keyword>
<dbReference type="InterPro" id="IPR009705">
    <property type="entry name" value="DUF1286"/>
</dbReference>